<dbReference type="SUPFAM" id="SSF50486">
    <property type="entry name" value="FMT C-terminal domain-like"/>
    <property type="match status" value="1"/>
</dbReference>
<feature type="region of interest" description="Disordered" evidence="6">
    <location>
        <begin position="222"/>
        <end position="252"/>
    </location>
</feature>
<evidence type="ECO:0000256" key="3">
    <source>
        <dbReference type="ARBA" id="ARBA00022801"/>
    </source>
</evidence>
<evidence type="ECO:0000313" key="8">
    <source>
        <dbReference type="Proteomes" id="UP000013525"/>
    </source>
</evidence>
<dbReference type="Gene3D" id="3.10.300.10">
    <property type="entry name" value="Methylpurine-DNA glycosylase (MPG)"/>
    <property type="match status" value="1"/>
</dbReference>
<dbReference type="RefSeq" id="WP_010836097.1">
    <property type="nucleotide sequence ID" value="NZ_APMY01000003.1"/>
</dbReference>
<name>R7WT74_9NOCA</name>
<keyword evidence="4 5" id="KW-0234">DNA repair</keyword>
<feature type="region of interest" description="Disordered" evidence="6">
    <location>
        <begin position="1"/>
        <end position="38"/>
    </location>
</feature>
<evidence type="ECO:0000256" key="4">
    <source>
        <dbReference type="ARBA" id="ARBA00023204"/>
    </source>
</evidence>
<dbReference type="InterPro" id="IPR003180">
    <property type="entry name" value="MPG"/>
</dbReference>
<dbReference type="NCBIfam" id="NF002003">
    <property type="entry name" value="PRK00802.1-3"/>
    <property type="match status" value="1"/>
</dbReference>
<dbReference type="GO" id="GO:0003905">
    <property type="term" value="F:alkylbase DNA N-glycosylase activity"/>
    <property type="evidence" value="ECO:0007669"/>
    <property type="project" value="InterPro"/>
</dbReference>
<dbReference type="EMBL" id="APMY01000003">
    <property type="protein sequence ID" value="EOM78480.1"/>
    <property type="molecule type" value="Genomic_DNA"/>
</dbReference>
<evidence type="ECO:0000256" key="1">
    <source>
        <dbReference type="ARBA" id="ARBA00009232"/>
    </source>
</evidence>
<keyword evidence="8" id="KW-1185">Reference proteome</keyword>
<proteinExistence type="inferred from homology"/>
<dbReference type="PANTHER" id="PTHR10429">
    <property type="entry name" value="DNA-3-METHYLADENINE GLYCOSYLASE"/>
    <property type="match status" value="1"/>
</dbReference>
<keyword evidence="3 5" id="KW-0378">Hydrolase</keyword>
<sequence length="252" mass="26141">MMNSAPGAGLTARPRGENAAHDRHNRVVSSRRPDPDPRAVLAAADPVQAAHLLLGGVLTVGAVGLRIVEVEAYGGDEAGPWPDPAAHSYQGRTPRNAVMFGPAGHLYVYRSYGLHFCANVSCGPDGIASAVLLRAARVESGHDVVARRRPGRRQVEWARGPGNLGASLGVTVADSGTDLLGEPGHMRLALGGAADATAGPRVGVTAAADRPWRFRIAGAPEVSAYRRSSRAPSPGAESGSFGDDPVVRESMP</sequence>
<dbReference type="NCBIfam" id="TIGR00567">
    <property type="entry name" value="3mg"/>
    <property type="match status" value="1"/>
</dbReference>
<evidence type="ECO:0000256" key="6">
    <source>
        <dbReference type="SAM" id="MobiDB-lite"/>
    </source>
</evidence>
<evidence type="ECO:0000313" key="7">
    <source>
        <dbReference type="EMBL" id="EOM78480.1"/>
    </source>
</evidence>
<dbReference type="PANTHER" id="PTHR10429:SF0">
    <property type="entry name" value="DNA-3-METHYLADENINE GLYCOSYLASE"/>
    <property type="match status" value="1"/>
</dbReference>
<feature type="compositionally biased region" description="Low complexity" evidence="6">
    <location>
        <begin position="223"/>
        <end position="240"/>
    </location>
</feature>
<dbReference type="EC" id="3.2.2.-" evidence="5"/>
<reference evidence="7 8" key="1">
    <citation type="journal article" date="2013" name="Genome Announc.">
        <title>Draft Genome Sequence of Rhodococcus rhodnii Strain LMG5362, a Symbiont of Rhodnius prolixus (Hemiptera, Reduviidae, Triatominae), the Principle Vector of Trypanosoma cruzi.</title>
        <authorList>
            <person name="Pachebat J.A."/>
            <person name="van Keulen G."/>
            <person name="Whitten M.M."/>
            <person name="Girdwood S."/>
            <person name="Del Sol R."/>
            <person name="Dyson P.J."/>
            <person name="Facey P.D."/>
        </authorList>
    </citation>
    <scope>NUCLEOTIDE SEQUENCE [LARGE SCALE GENOMIC DNA]</scope>
    <source>
        <strain evidence="7 8">LMG 5362</strain>
    </source>
</reference>
<dbReference type="HAMAP" id="MF_00527">
    <property type="entry name" value="3MGH"/>
    <property type="match status" value="1"/>
</dbReference>
<dbReference type="GO" id="GO:0006284">
    <property type="term" value="P:base-excision repair"/>
    <property type="evidence" value="ECO:0007669"/>
    <property type="project" value="InterPro"/>
</dbReference>
<dbReference type="InterPro" id="IPR036995">
    <property type="entry name" value="MPG_sf"/>
</dbReference>
<dbReference type="GO" id="GO:0003677">
    <property type="term" value="F:DNA binding"/>
    <property type="evidence" value="ECO:0007669"/>
    <property type="project" value="InterPro"/>
</dbReference>
<comment type="caution">
    <text evidence="7">The sequence shown here is derived from an EMBL/GenBank/DDBJ whole genome shotgun (WGS) entry which is preliminary data.</text>
</comment>
<organism evidence="7 8">
    <name type="scientific">Rhodococcus rhodnii LMG 5362</name>
    <dbReference type="NCBI Taxonomy" id="1273125"/>
    <lineage>
        <taxon>Bacteria</taxon>
        <taxon>Bacillati</taxon>
        <taxon>Actinomycetota</taxon>
        <taxon>Actinomycetes</taxon>
        <taxon>Mycobacteriales</taxon>
        <taxon>Nocardiaceae</taxon>
        <taxon>Rhodococcus</taxon>
    </lineage>
</organism>
<accession>R7WT74</accession>
<dbReference type="InterPro" id="IPR011034">
    <property type="entry name" value="Formyl_transferase-like_C_sf"/>
</dbReference>
<comment type="similarity">
    <text evidence="1 5">Belongs to the DNA glycosylase MPG family.</text>
</comment>
<dbReference type="Proteomes" id="UP000013525">
    <property type="component" value="Unassembled WGS sequence"/>
</dbReference>
<gene>
    <name evidence="7" type="ORF">Rrhod_0016</name>
</gene>
<dbReference type="CDD" id="cd00540">
    <property type="entry name" value="AAG"/>
    <property type="match status" value="1"/>
</dbReference>
<dbReference type="AlphaFoldDB" id="R7WT74"/>
<dbReference type="eggNOG" id="COG2094">
    <property type="taxonomic scope" value="Bacteria"/>
</dbReference>
<evidence type="ECO:0000256" key="5">
    <source>
        <dbReference type="HAMAP-Rule" id="MF_00527"/>
    </source>
</evidence>
<protein>
    <recommendedName>
        <fullName evidence="5">Putative 3-methyladenine DNA glycosylase</fullName>
        <ecNumber evidence="5">3.2.2.-</ecNumber>
    </recommendedName>
</protein>
<keyword evidence="2 5" id="KW-0227">DNA damage</keyword>
<dbReference type="Pfam" id="PF02245">
    <property type="entry name" value="Pur_DNA_glyco"/>
    <property type="match status" value="1"/>
</dbReference>
<evidence type="ECO:0000256" key="2">
    <source>
        <dbReference type="ARBA" id="ARBA00022763"/>
    </source>
</evidence>
<dbReference type="PATRIC" id="fig|1273125.3.peg.17"/>